<proteinExistence type="predicted"/>
<dbReference type="AlphaFoldDB" id="A0A7Y9K0C7"/>
<comment type="caution">
    <text evidence="1">The sequence shown here is derived from an EMBL/GenBank/DDBJ whole genome shotgun (WGS) entry which is preliminary data.</text>
</comment>
<evidence type="ECO:0000313" key="1">
    <source>
        <dbReference type="EMBL" id="NYD88772.1"/>
    </source>
</evidence>
<dbReference type="EMBL" id="JACCBY010000001">
    <property type="protein sequence ID" value="NYD88772.1"/>
    <property type="molecule type" value="Genomic_DNA"/>
</dbReference>
<sequence length="89" mass="10309">MTDPHKPTNPLMRGNVAKFRPAFVEVNGEQVPTEIHDYCGWLNSKERRRGIWKVVKDEHDIKSVVWSEEVATDDWLREQGLIPAIGRRA</sequence>
<evidence type="ECO:0000313" key="2">
    <source>
        <dbReference type="Proteomes" id="UP000517753"/>
    </source>
</evidence>
<organism evidence="1 2">
    <name type="scientific">Sphingomonas melonis</name>
    <dbReference type="NCBI Taxonomy" id="152682"/>
    <lineage>
        <taxon>Bacteria</taxon>
        <taxon>Pseudomonadati</taxon>
        <taxon>Pseudomonadota</taxon>
        <taxon>Alphaproteobacteria</taxon>
        <taxon>Sphingomonadales</taxon>
        <taxon>Sphingomonadaceae</taxon>
        <taxon>Sphingomonas</taxon>
    </lineage>
</organism>
<protein>
    <submittedName>
        <fullName evidence="1">Uncharacterized protein</fullName>
    </submittedName>
</protein>
<gene>
    <name evidence="1" type="ORF">HD841_000541</name>
</gene>
<keyword evidence="2" id="KW-1185">Reference proteome</keyword>
<reference evidence="1 2" key="1">
    <citation type="submission" date="2020-07" db="EMBL/GenBank/DDBJ databases">
        <authorList>
            <person name="Partida-Martinez L."/>
            <person name="Huntemann M."/>
            <person name="Clum A."/>
            <person name="Wang J."/>
            <person name="Palaniappan K."/>
            <person name="Ritter S."/>
            <person name="Chen I.-M."/>
            <person name="Stamatis D."/>
            <person name="Reddy T."/>
            <person name="O'Malley R."/>
            <person name="Daum C."/>
            <person name="Shapiro N."/>
            <person name="Ivanova N."/>
            <person name="Kyrpides N."/>
            <person name="Woyke T."/>
        </authorList>
    </citation>
    <scope>NUCLEOTIDE SEQUENCE [LARGE SCALE GENOMIC DNA]</scope>
    <source>
        <strain evidence="1 2">AS2.3</strain>
    </source>
</reference>
<dbReference type="Proteomes" id="UP000517753">
    <property type="component" value="Unassembled WGS sequence"/>
</dbReference>
<dbReference type="RefSeq" id="WP_179507330.1">
    <property type="nucleotide sequence ID" value="NZ_JACCBY010000001.1"/>
</dbReference>
<name>A0A7Y9K0C7_9SPHN</name>
<accession>A0A7Y9K0C7</accession>
<reference evidence="1 2" key="2">
    <citation type="submission" date="2020-08" db="EMBL/GenBank/DDBJ databases">
        <title>The Agave Microbiome: Exploring the role of microbial communities in plant adaptations to desert environments.</title>
        <authorList>
            <person name="Partida-Martinez L.P."/>
        </authorList>
    </citation>
    <scope>NUCLEOTIDE SEQUENCE [LARGE SCALE GENOMIC DNA]</scope>
    <source>
        <strain evidence="1 2">AS2.3</strain>
    </source>
</reference>